<name>A0A915IPF3_ROMCU</name>
<keyword evidence="1" id="KW-1185">Reference proteome</keyword>
<organism evidence="1 2">
    <name type="scientific">Romanomermis culicivorax</name>
    <name type="common">Nematode worm</name>
    <dbReference type="NCBI Taxonomy" id="13658"/>
    <lineage>
        <taxon>Eukaryota</taxon>
        <taxon>Metazoa</taxon>
        <taxon>Ecdysozoa</taxon>
        <taxon>Nematoda</taxon>
        <taxon>Enoplea</taxon>
        <taxon>Dorylaimia</taxon>
        <taxon>Mermithida</taxon>
        <taxon>Mermithoidea</taxon>
        <taxon>Mermithidae</taxon>
        <taxon>Romanomermis</taxon>
    </lineage>
</organism>
<dbReference type="AlphaFoldDB" id="A0A915IPF3"/>
<accession>A0A915IPF3</accession>
<dbReference type="Proteomes" id="UP000887565">
    <property type="component" value="Unplaced"/>
</dbReference>
<protein>
    <submittedName>
        <fullName evidence="2">Uncharacterized protein</fullName>
    </submittedName>
</protein>
<sequence length="202" mass="22623">MLQCTLQPSNSQVLTHVRQLSNERMGVGHFSSLNDLLKIGVHFSETNIFFERQIEKYRFLTDDAYQIPQPPDVQRNNKLIMVDLPQPLGPTMATFSPVSTSNETSFKTTTPARGAFRIGKAFAGGGIGVNFRIDDEAPTATETTPINGAALPKPNDPVIMENRTTKTVPRSISPLEINTEPYLKTSTIRRETLYEERRQQTL</sequence>
<evidence type="ECO:0000313" key="1">
    <source>
        <dbReference type="Proteomes" id="UP000887565"/>
    </source>
</evidence>
<proteinExistence type="predicted"/>
<reference evidence="2" key="1">
    <citation type="submission" date="2022-11" db="UniProtKB">
        <authorList>
            <consortium name="WormBaseParasite"/>
        </authorList>
    </citation>
    <scope>IDENTIFICATION</scope>
</reference>
<dbReference type="WBParaSite" id="nRc.2.0.1.t15750-RA">
    <property type="protein sequence ID" value="nRc.2.0.1.t15750-RA"/>
    <property type="gene ID" value="nRc.2.0.1.g15750"/>
</dbReference>
<evidence type="ECO:0000313" key="2">
    <source>
        <dbReference type="WBParaSite" id="nRc.2.0.1.t15750-RA"/>
    </source>
</evidence>